<dbReference type="EMBL" id="BSPK01000084">
    <property type="protein sequence ID" value="GLS65941.1"/>
    <property type="molecule type" value="Genomic_DNA"/>
</dbReference>
<reference evidence="4" key="4">
    <citation type="submission" date="2023-01" db="EMBL/GenBank/DDBJ databases">
        <title>Draft genome sequence of Methylobacterium oxalidis strain NBRC 107715.</title>
        <authorList>
            <person name="Sun Q."/>
            <person name="Mori K."/>
        </authorList>
    </citation>
    <scope>NUCLEOTIDE SEQUENCE</scope>
    <source>
        <strain evidence="4">NBRC 107715</strain>
    </source>
</reference>
<keyword evidence="6" id="KW-1185">Reference proteome</keyword>
<dbReference type="InterPro" id="IPR012495">
    <property type="entry name" value="TadE-like_dom"/>
</dbReference>
<reference evidence="3 5" key="3">
    <citation type="submission" date="2019-07" db="EMBL/GenBank/DDBJ databases">
        <title>Whole genome shotgun sequence of Methylobacterium oxalidis NBRC 107715.</title>
        <authorList>
            <person name="Hosoyama A."/>
            <person name="Uohara A."/>
            <person name="Ohji S."/>
            <person name="Ichikawa N."/>
        </authorList>
    </citation>
    <scope>NUCLEOTIDE SEQUENCE [LARGE SCALE GENOMIC DNA]</scope>
    <source>
        <strain evidence="3 5">NBRC 107715</strain>
    </source>
</reference>
<evidence type="ECO:0000256" key="1">
    <source>
        <dbReference type="SAM" id="MobiDB-lite"/>
    </source>
</evidence>
<sequence length="234" mass="24735">MGESPPARAAPGAGAGCGPALTREDPREAARGRPGAAAPSLRLLLRRFGPARGGVTAVEFALIAPVLLLLFSATVDVPRAFSTGRRLAHGASTMADLISRNDFQSLDEVYAAAQAVATPFDVGDARIVLTSAGVYRVRDAYVAKVCSSAAQKDVPRKVSATIGPAPMGMRLSGARFVMAEVRMRYHAIFRYVPVLNGWDFSYTTVWPVREGKSVNGRDEVVLPGGQPCPAEEPA</sequence>
<accession>A0A512IZ71</accession>
<feature type="region of interest" description="Disordered" evidence="1">
    <location>
        <begin position="1"/>
        <end position="34"/>
    </location>
</feature>
<feature type="domain" description="TadE-like" evidence="2">
    <location>
        <begin position="54"/>
        <end position="93"/>
    </location>
</feature>
<dbReference type="AlphaFoldDB" id="A0A512IZ71"/>
<organism evidence="3 5">
    <name type="scientific">Methylobacterium oxalidis</name>
    <dbReference type="NCBI Taxonomy" id="944322"/>
    <lineage>
        <taxon>Bacteria</taxon>
        <taxon>Pseudomonadati</taxon>
        <taxon>Pseudomonadota</taxon>
        <taxon>Alphaproteobacteria</taxon>
        <taxon>Hyphomicrobiales</taxon>
        <taxon>Methylobacteriaceae</taxon>
        <taxon>Methylobacterium</taxon>
    </lineage>
</organism>
<proteinExistence type="predicted"/>
<dbReference type="Proteomes" id="UP001156856">
    <property type="component" value="Unassembled WGS sequence"/>
</dbReference>
<name>A0A512IZ71_9HYPH</name>
<dbReference type="Proteomes" id="UP000321960">
    <property type="component" value="Unassembled WGS sequence"/>
</dbReference>
<reference evidence="6" key="2">
    <citation type="journal article" date="2019" name="Int. J. Syst. Evol. Microbiol.">
        <title>The Global Catalogue of Microorganisms (GCM) 10K type strain sequencing project: providing services to taxonomists for standard genome sequencing and annotation.</title>
        <authorList>
            <consortium name="The Broad Institute Genomics Platform"/>
            <consortium name="The Broad Institute Genome Sequencing Center for Infectious Disease"/>
            <person name="Wu L."/>
            <person name="Ma J."/>
        </authorList>
    </citation>
    <scope>NUCLEOTIDE SEQUENCE [LARGE SCALE GENOMIC DNA]</scope>
    <source>
        <strain evidence="6">NBRC 107715</strain>
    </source>
</reference>
<dbReference type="Pfam" id="PF07811">
    <property type="entry name" value="TadE"/>
    <property type="match status" value="1"/>
</dbReference>
<feature type="compositionally biased region" description="Low complexity" evidence="1">
    <location>
        <begin position="1"/>
        <end position="12"/>
    </location>
</feature>
<comment type="caution">
    <text evidence="3">The sequence shown here is derived from an EMBL/GenBank/DDBJ whole genome shotgun (WGS) entry which is preliminary data.</text>
</comment>
<dbReference type="EMBL" id="BJZU01000016">
    <property type="protein sequence ID" value="GEP03008.1"/>
    <property type="molecule type" value="Genomic_DNA"/>
</dbReference>
<evidence type="ECO:0000313" key="3">
    <source>
        <dbReference type="EMBL" id="GEP03008.1"/>
    </source>
</evidence>
<protein>
    <recommendedName>
        <fullName evidence="2">TadE-like domain-containing protein</fullName>
    </recommendedName>
</protein>
<evidence type="ECO:0000313" key="6">
    <source>
        <dbReference type="Proteomes" id="UP001156856"/>
    </source>
</evidence>
<evidence type="ECO:0000259" key="2">
    <source>
        <dbReference type="Pfam" id="PF07811"/>
    </source>
</evidence>
<gene>
    <name evidence="4" type="ORF">GCM10007888_43230</name>
    <name evidence="3" type="ORF">MOX02_10460</name>
</gene>
<evidence type="ECO:0000313" key="5">
    <source>
        <dbReference type="Proteomes" id="UP000321960"/>
    </source>
</evidence>
<evidence type="ECO:0000313" key="4">
    <source>
        <dbReference type="EMBL" id="GLS65941.1"/>
    </source>
</evidence>
<feature type="compositionally biased region" description="Basic and acidic residues" evidence="1">
    <location>
        <begin position="22"/>
        <end position="31"/>
    </location>
</feature>
<dbReference type="RefSeq" id="WP_238179424.1">
    <property type="nucleotide sequence ID" value="NZ_BJZU01000016.1"/>
</dbReference>
<reference evidence="4" key="1">
    <citation type="journal article" date="2014" name="Int. J. Syst. Evol. Microbiol.">
        <title>Complete genome of a new Firmicutes species belonging to the dominant human colonic microbiota ('Ruminococcus bicirculans') reveals two chromosomes and a selective capacity to utilize plant glucans.</title>
        <authorList>
            <consortium name="NISC Comparative Sequencing Program"/>
            <person name="Wegmann U."/>
            <person name="Louis P."/>
            <person name="Goesmann A."/>
            <person name="Henrissat B."/>
            <person name="Duncan S.H."/>
            <person name="Flint H.J."/>
        </authorList>
    </citation>
    <scope>NUCLEOTIDE SEQUENCE</scope>
    <source>
        <strain evidence="4">NBRC 107715</strain>
    </source>
</reference>